<feature type="compositionally biased region" description="Basic and acidic residues" evidence="1">
    <location>
        <begin position="87"/>
        <end position="100"/>
    </location>
</feature>
<sequence length="100" mass="11510">MTVIRQVKNVDKENVVTYQLIEAQISPELRLEMKEDLIEILFQYRGAFSCNNEPLGAIQGHELNIIINVERPYPTLLRRPANPPSPRAREALETHISDLM</sequence>
<dbReference type="AlphaFoldDB" id="A0A9Q3EVP0"/>
<accession>A0A9Q3EVP0</accession>
<gene>
    <name evidence="2" type="ORF">O181_067789</name>
</gene>
<protein>
    <submittedName>
        <fullName evidence="2">Uncharacterized protein</fullName>
    </submittedName>
</protein>
<evidence type="ECO:0000313" key="2">
    <source>
        <dbReference type="EMBL" id="MBW0528074.1"/>
    </source>
</evidence>
<name>A0A9Q3EVP0_9BASI</name>
<keyword evidence="3" id="KW-1185">Reference proteome</keyword>
<reference evidence="2" key="1">
    <citation type="submission" date="2021-03" db="EMBL/GenBank/DDBJ databases">
        <title>Draft genome sequence of rust myrtle Austropuccinia psidii MF-1, a brazilian biotype.</title>
        <authorList>
            <person name="Quecine M.C."/>
            <person name="Pachon D.M.R."/>
            <person name="Bonatelli M.L."/>
            <person name="Correr F.H."/>
            <person name="Franceschini L.M."/>
            <person name="Leite T.F."/>
            <person name="Margarido G.R.A."/>
            <person name="Almeida C.A."/>
            <person name="Ferrarezi J.A."/>
            <person name="Labate C.A."/>
        </authorList>
    </citation>
    <scope>NUCLEOTIDE SEQUENCE</scope>
    <source>
        <strain evidence="2">MF-1</strain>
    </source>
</reference>
<comment type="caution">
    <text evidence="2">The sequence shown here is derived from an EMBL/GenBank/DDBJ whole genome shotgun (WGS) entry which is preliminary data.</text>
</comment>
<proteinExistence type="predicted"/>
<feature type="region of interest" description="Disordered" evidence="1">
    <location>
        <begin position="77"/>
        <end position="100"/>
    </location>
</feature>
<organism evidence="2 3">
    <name type="scientific">Austropuccinia psidii MF-1</name>
    <dbReference type="NCBI Taxonomy" id="1389203"/>
    <lineage>
        <taxon>Eukaryota</taxon>
        <taxon>Fungi</taxon>
        <taxon>Dikarya</taxon>
        <taxon>Basidiomycota</taxon>
        <taxon>Pucciniomycotina</taxon>
        <taxon>Pucciniomycetes</taxon>
        <taxon>Pucciniales</taxon>
        <taxon>Sphaerophragmiaceae</taxon>
        <taxon>Austropuccinia</taxon>
    </lineage>
</organism>
<dbReference type="EMBL" id="AVOT02034054">
    <property type="protein sequence ID" value="MBW0528074.1"/>
    <property type="molecule type" value="Genomic_DNA"/>
</dbReference>
<dbReference type="OrthoDB" id="3068303at2759"/>
<evidence type="ECO:0000313" key="3">
    <source>
        <dbReference type="Proteomes" id="UP000765509"/>
    </source>
</evidence>
<evidence type="ECO:0000256" key="1">
    <source>
        <dbReference type="SAM" id="MobiDB-lite"/>
    </source>
</evidence>
<dbReference type="Proteomes" id="UP000765509">
    <property type="component" value="Unassembled WGS sequence"/>
</dbReference>